<dbReference type="Gene3D" id="2.60.40.740">
    <property type="match status" value="7"/>
</dbReference>
<dbReference type="NCBIfam" id="TIGR04183">
    <property type="entry name" value="Por_Secre_tail"/>
    <property type="match status" value="1"/>
</dbReference>
<evidence type="ECO:0000256" key="2">
    <source>
        <dbReference type="SAM" id="SignalP"/>
    </source>
</evidence>
<evidence type="ECO:0000259" key="3">
    <source>
        <dbReference type="Pfam" id="PF18962"/>
    </source>
</evidence>
<dbReference type="Proteomes" id="UP001210978">
    <property type="component" value="Chromosome"/>
</dbReference>
<organism evidence="5 6">
    <name type="scientific">Chryseobacterium camelliae</name>
    <dbReference type="NCBI Taxonomy" id="1265445"/>
    <lineage>
        <taxon>Bacteria</taxon>
        <taxon>Pseudomonadati</taxon>
        <taxon>Bacteroidota</taxon>
        <taxon>Flavobacteriia</taxon>
        <taxon>Flavobacteriales</taxon>
        <taxon>Weeksellaceae</taxon>
        <taxon>Chryseobacterium group</taxon>
        <taxon>Chryseobacterium</taxon>
    </lineage>
</organism>
<reference evidence="5 6" key="1">
    <citation type="submission" date="2023-01" db="EMBL/GenBank/DDBJ databases">
        <title>Complete genome of Chryseobacterium camelliae VAN22-5A.</title>
        <authorList>
            <person name="Zong G."/>
            <person name="Cao G."/>
        </authorList>
    </citation>
    <scope>NUCLEOTIDE SEQUENCE [LARGE SCALE GENOMIC DNA]</scope>
    <source>
        <strain evidence="5 6">VAN22-5A</strain>
    </source>
</reference>
<gene>
    <name evidence="5" type="ORF">PFY12_04980</name>
</gene>
<dbReference type="InterPro" id="IPR025667">
    <property type="entry name" value="SprB_repeat"/>
</dbReference>
<dbReference type="EMBL" id="CP115859">
    <property type="protein sequence ID" value="WBV61476.1"/>
    <property type="molecule type" value="Genomic_DNA"/>
</dbReference>
<evidence type="ECO:0000256" key="1">
    <source>
        <dbReference type="ARBA" id="ARBA00022729"/>
    </source>
</evidence>
<keyword evidence="1 2" id="KW-0732">Signal</keyword>
<proteinExistence type="predicted"/>
<dbReference type="SUPFAM" id="SSF48726">
    <property type="entry name" value="Immunoglobulin"/>
    <property type="match status" value="1"/>
</dbReference>
<dbReference type="Pfam" id="PF18962">
    <property type="entry name" value="Por_Secre_tail"/>
    <property type="match status" value="1"/>
</dbReference>
<feature type="domain" description="Secretion system C-terminal sorting" evidence="3">
    <location>
        <begin position="1148"/>
        <end position="1226"/>
    </location>
</feature>
<keyword evidence="6" id="KW-1185">Reference proteome</keyword>
<evidence type="ECO:0000259" key="4">
    <source>
        <dbReference type="Pfam" id="PF19081"/>
    </source>
</evidence>
<dbReference type="InterPro" id="IPR044023">
    <property type="entry name" value="Ig_7"/>
</dbReference>
<dbReference type="InterPro" id="IPR013783">
    <property type="entry name" value="Ig-like_fold"/>
</dbReference>
<name>A0ABY7QR15_9FLAO</name>
<feature type="chain" id="PRO_5046487322" evidence="2">
    <location>
        <begin position="26"/>
        <end position="1228"/>
    </location>
</feature>
<evidence type="ECO:0000313" key="5">
    <source>
        <dbReference type="EMBL" id="WBV61476.1"/>
    </source>
</evidence>
<dbReference type="RefSeq" id="WP_271149761.1">
    <property type="nucleotide sequence ID" value="NZ_CP115859.1"/>
</dbReference>
<dbReference type="Gene3D" id="2.60.40.10">
    <property type="entry name" value="Immunoglobulins"/>
    <property type="match status" value="1"/>
</dbReference>
<protein>
    <submittedName>
        <fullName evidence="5">T9SS type A sorting domain-containing protein</fullName>
    </submittedName>
</protein>
<dbReference type="Pfam" id="PF13573">
    <property type="entry name" value="SprB"/>
    <property type="match status" value="8"/>
</dbReference>
<dbReference type="InterPro" id="IPR036179">
    <property type="entry name" value="Ig-like_dom_sf"/>
</dbReference>
<sequence length="1228" mass="126670">MYLQKYTFLIINFIAALLLSTNVNAQITVDGNTNDWASTLNAQPLKAFVRDANDTNDDSFTQGASDLGLISSWKWSNGQTNNKGDISNAAAVMVGNRIYFAGDRTAINGSAQIGFWFFKRGVAKGAEPDFVGVHEIGDLLVLSNFTNGGGVSELRIYRWVGSGGSDNQLDLIATTFDGFVNQTYQPTPIYPDWTYQGNNVPSVGVPPPNVYATGSFFEGSIDLSQFGLDPCFSSFLLETRNSPSVTAALQDFAGGKFNSMPDPPTVTNAERCGPGAVTLSANCTTGNGVRWYSAASGGNPLTTADGVSANGTSLTVDITSNVTYYVACIRSGGQCESERVPVTGTIKSPPTVTLSGGPILCHGGTATITATVTGGSGNYSYAWMKDNNPFNNPGGGNVIQNAGPGMYSVVITDTTQGCASAQSNSITLADPAEIILNITSGSILCHGGMSTLTANASGGTGSYIYLWSNGETTQSIQAVAGSYSVSVTDANSCSASASVTVSEPEQLAVNIGSTSILCHGGMSTLTANVSGGTGSYTYLWSNGETTASIQVGAGSYSVSVTDANSCSASATVTVSEPEQLAVNIGSTSILCHGGMSTLTANTSGGTGSYTYLWSNGETTQSIQVIAGSYSVSVTDANSCSASATVTVSEPEQLAVNIGNTSILCHGGMSTLTANVSGGTGSYTYLWSNGETTQSIQVIAGSYSVSVTDANSCSASATVTVSEPEQLAVNIGSTSILCHGGMSTLTANVSGGTGSYIYLWSNGETTQSIQVIAGSYSVSVTDANSCSASATVTVSEPEQLAVNIGNTSISCHGGISTLTANASGGTGSYTYLWSNGETTQSIQVIAGSYSVSVTDANSCNASASTTVSEPEPLVLTIDKGDVICLGGTATVSANVTGGTSPYSYLWSNGATTQTVSLPIGNFSVVVTDSNGCTISKDFEVKMLACNGFTTVTQGGWGAKASGNNWGTYRDMNFASAFPVGLTVGAGSRFLKLTTAKAVDDFLPSSTTARMLNAGTMINPGTSYRNVLAGQVVALTLNLRFDQVNPSFSSSATWLGDLIVISGTFAGWTVSQVLAEANNVLGGVASSYSADQMNAIVDAINNNYDNGTVNLGLLGCPCSPSVSPLAKDSAGNREVMIQNSNASVNDDSKVYPNPTRGDINLSFENAEGGDVSAYLFNSSGRMVADLSKNVSRHGNRVTISYQNYGLLEGIYILTVKASKFEKSYKIMIRK</sequence>
<dbReference type="Pfam" id="PF19081">
    <property type="entry name" value="Ig_7"/>
    <property type="match status" value="1"/>
</dbReference>
<evidence type="ECO:0000313" key="6">
    <source>
        <dbReference type="Proteomes" id="UP001210978"/>
    </source>
</evidence>
<accession>A0ABY7QR15</accession>
<dbReference type="InterPro" id="IPR026444">
    <property type="entry name" value="Secre_tail"/>
</dbReference>
<feature type="domain" description="Ig-like" evidence="4">
    <location>
        <begin position="261"/>
        <end position="346"/>
    </location>
</feature>
<feature type="signal peptide" evidence="2">
    <location>
        <begin position="1"/>
        <end position="25"/>
    </location>
</feature>